<evidence type="ECO:0000313" key="1">
    <source>
        <dbReference type="Proteomes" id="UP000887540"/>
    </source>
</evidence>
<dbReference type="WBParaSite" id="ACRNAN_scaffold4769.g8504.t1">
    <property type="protein sequence ID" value="ACRNAN_scaffold4769.g8504.t1"/>
    <property type="gene ID" value="ACRNAN_scaffold4769.g8504"/>
</dbReference>
<name>A0A914DZL8_9BILA</name>
<evidence type="ECO:0000313" key="2">
    <source>
        <dbReference type="WBParaSite" id="ACRNAN_scaffold4769.g8504.t1"/>
    </source>
</evidence>
<sequence>MPSPPGCPKSIAFRSGEFGGQSPLARCGLMSTEMWSGQFSAISAWVASALCAGAPSCKNVQIWSPKCLRTHGKTFDRNMQKSCKNAKNGNMDRTFAAPCKGLIISQSAER</sequence>
<protein>
    <submittedName>
        <fullName evidence="2">Uncharacterized protein</fullName>
    </submittedName>
</protein>
<proteinExistence type="predicted"/>
<organism evidence="1 2">
    <name type="scientific">Acrobeloides nanus</name>
    <dbReference type="NCBI Taxonomy" id="290746"/>
    <lineage>
        <taxon>Eukaryota</taxon>
        <taxon>Metazoa</taxon>
        <taxon>Ecdysozoa</taxon>
        <taxon>Nematoda</taxon>
        <taxon>Chromadorea</taxon>
        <taxon>Rhabditida</taxon>
        <taxon>Tylenchina</taxon>
        <taxon>Cephalobomorpha</taxon>
        <taxon>Cephaloboidea</taxon>
        <taxon>Cephalobidae</taxon>
        <taxon>Acrobeloides</taxon>
    </lineage>
</organism>
<keyword evidence="1" id="KW-1185">Reference proteome</keyword>
<reference evidence="2" key="1">
    <citation type="submission" date="2022-11" db="UniProtKB">
        <authorList>
            <consortium name="WormBaseParasite"/>
        </authorList>
    </citation>
    <scope>IDENTIFICATION</scope>
</reference>
<dbReference type="AlphaFoldDB" id="A0A914DZL8"/>
<dbReference type="Proteomes" id="UP000887540">
    <property type="component" value="Unplaced"/>
</dbReference>
<accession>A0A914DZL8</accession>